<feature type="region of interest" description="Disordered" evidence="7">
    <location>
        <begin position="15"/>
        <end position="36"/>
    </location>
</feature>
<dbReference type="Proteomes" id="UP000288178">
    <property type="component" value="Unassembled WGS sequence"/>
</dbReference>
<dbReference type="AlphaFoldDB" id="A0A3S2UK76"/>
<dbReference type="InterPro" id="IPR008766">
    <property type="entry name" value="Replication_gene_A-like"/>
</dbReference>
<evidence type="ECO:0000256" key="1">
    <source>
        <dbReference type="ARBA" id="ARBA00003293"/>
    </source>
</evidence>
<keyword evidence="10" id="KW-1185">Reference proteome</keyword>
<accession>A0A3S2UK76</accession>
<evidence type="ECO:0000259" key="8">
    <source>
        <dbReference type="Pfam" id="PF05840"/>
    </source>
</evidence>
<evidence type="ECO:0000256" key="2">
    <source>
        <dbReference type="ARBA" id="ARBA00009260"/>
    </source>
</evidence>
<comment type="function">
    <text evidence="1">Possible endonuclease which induces a single-strand cut and initiates DNA replication.</text>
</comment>
<gene>
    <name evidence="9" type="ORF">ENE75_24230</name>
</gene>
<protein>
    <recommendedName>
        <fullName evidence="8">Replication gene A protein-like domain-containing protein</fullName>
    </recommendedName>
</protein>
<evidence type="ECO:0000256" key="3">
    <source>
        <dbReference type="ARBA" id="ARBA00022705"/>
    </source>
</evidence>
<proteinExistence type="inferred from homology"/>
<dbReference type="GO" id="GO:0006260">
    <property type="term" value="P:DNA replication"/>
    <property type="evidence" value="ECO:0007669"/>
    <property type="project" value="UniProtKB-KW"/>
</dbReference>
<keyword evidence="6" id="KW-0378">Hydrolase</keyword>
<evidence type="ECO:0000313" key="10">
    <source>
        <dbReference type="Proteomes" id="UP000288178"/>
    </source>
</evidence>
<name>A0A3S2UK76_9BURK</name>
<evidence type="ECO:0000256" key="4">
    <source>
        <dbReference type="ARBA" id="ARBA00022722"/>
    </source>
</evidence>
<keyword evidence="3" id="KW-0235">DNA replication</keyword>
<comment type="caution">
    <text evidence="9">The sequence shown here is derived from an EMBL/GenBank/DDBJ whole genome shotgun (WGS) entry which is preliminary data.</text>
</comment>
<dbReference type="Pfam" id="PF05840">
    <property type="entry name" value="Phage_GPA"/>
    <property type="match status" value="1"/>
</dbReference>
<dbReference type="EMBL" id="SACT01000018">
    <property type="protein sequence ID" value="RVT47269.1"/>
    <property type="molecule type" value="Genomic_DNA"/>
</dbReference>
<dbReference type="GO" id="GO:0016787">
    <property type="term" value="F:hydrolase activity"/>
    <property type="evidence" value="ECO:0007669"/>
    <property type="project" value="UniProtKB-KW"/>
</dbReference>
<comment type="similarity">
    <text evidence="2">Belongs to the phage GPA family.</text>
</comment>
<evidence type="ECO:0000313" key="9">
    <source>
        <dbReference type="EMBL" id="RVT47269.1"/>
    </source>
</evidence>
<feature type="region of interest" description="Disordered" evidence="7">
    <location>
        <begin position="571"/>
        <end position="600"/>
    </location>
</feature>
<evidence type="ECO:0000256" key="7">
    <source>
        <dbReference type="SAM" id="MobiDB-lite"/>
    </source>
</evidence>
<dbReference type="GO" id="GO:0004519">
    <property type="term" value="F:endonuclease activity"/>
    <property type="evidence" value="ECO:0007669"/>
    <property type="project" value="UniProtKB-KW"/>
</dbReference>
<dbReference type="OrthoDB" id="5568266at2"/>
<organism evidence="9 10">
    <name type="scientific">Rubrivivax albus</name>
    <dbReference type="NCBI Taxonomy" id="2499835"/>
    <lineage>
        <taxon>Bacteria</taxon>
        <taxon>Pseudomonadati</taxon>
        <taxon>Pseudomonadota</taxon>
        <taxon>Betaproteobacteria</taxon>
        <taxon>Burkholderiales</taxon>
        <taxon>Sphaerotilaceae</taxon>
        <taxon>Rubrivivax</taxon>
    </lineage>
</organism>
<dbReference type="RefSeq" id="WP_128201612.1">
    <property type="nucleotide sequence ID" value="NZ_SACT01000018.1"/>
</dbReference>
<keyword evidence="5" id="KW-0255">Endonuclease</keyword>
<evidence type="ECO:0000256" key="6">
    <source>
        <dbReference type="ARBA" id="ARBA00022801"/>
    </source>
</evidence>
<keyword evidence="4" id="KW-0540">Nuclease</keyword>
<sequence length="600" mass="66758">MRHRLPSAIASAIQTAHEQHAEGKTPDTPFQPAQTSLLADPPNWRDWLAELLAHAAPVLQYLSSTHQELRDAAQVLPWQLHELSQHEPHPGADARLVAAAERRFGEPVPGQTLDAQAKRVRDPKYWRRFLVRRVREARERLHLQLGLVGKGARQYCSEGAREHRQMQLVKQEEWLKNTMLRGFIDGQLVELPLAQVVKGAHQKLSKLYAFIAAMDRLAVDAGLTVALLTTTLEGQWHANPEFKREGHRWNGAFPREANAELGARFQSIRRDLDKQGIKLSGLWAGEPHADGCPHRHHWLMYDPQHERAVLAAFLKYFPGKLKLRRDARDGGDVIIDTREDALHGLHRKLRRKEGAQVDVSIIDRSKGSGASYILKYVLKAVLPELSYEGLAAPLGPNSQAAPGPAKKRSATEARKELRTLQSVDAHRAVWRMRSFQLFGIRNCLTLWDELRRIKKAPAEPELKKLWRLARGGEAEGHVNADEQRGDAYGFLKALGGLAAVAGPEQLELGADAPSKARIYTEPTTTRYGETGSRIKGVELVQPGACSDEGAPVVLERVETRSVTWELVAKDETTKGKVSAAAPAGDKTAKASHRPRVDGDS</sequence>
<feature type="domain" description="Replication gene A protein-like" evidence="8">
    <location>
        <begin position="92"/>
        <end position="379"/>
    </location>
</feature>
<reference evidence="9 10" key="1">
    <citation type="submission" date="2019-01" db="EMBL/GenBank/DDBJ databases">
        <authorList>
            <person name="Chen W.-M."/>
        </authorList>
    </citation>
    <scope>NUCLEOTIDE SEQUENCE [LARGE SCALE GENOMIC DNA]</scope>
    <source>
        <strain evidence="9 10">ICH-3</strain>
    </source>
</reference>
<evidence type="ECO:0000256" key="5">
    <source>
        <dbReference type="ARBA" id="ARBA00022759"/>
    </source>
</evidence>